<proteinExistence type="predicted"/>
<evidence type="ECO:0000313" key="3">
    <source>
        <dbReference type="Proteomes" id="UP000029492"/>
    </source>
</evidence>
<dbReference type="Proteomes" id="UP000029492">
    <property type="component" value="Chromosome"/>
</dbReference>
<dbReference type="STRING" id="693986.MOC_2796"/>
<dbReference type="EMBL" id="CP003811">
    <property type="protein sequence ID" value="AIQ90551.1"/>
    <property type="molecule type" value="Genomic_DNA"/>
</dbReference>
<sequence>MGPFWSLGARGATIGAAETAPERQRAVGTAFARQTDPITAPHRPALAAGRGNGRVRGRLLAVASLAPDAGSSRDAGAPGSIYGPSGARGLLTAGPAAS</sequence>
<organism evidence="2 3">
    <name type="scientific">Methylobacterium oryzae CBMB20</name>
    <dbReference type="NCBI Taxonomy" id="693986"/>
    <lineage>
        <taxon>Bacteria</taxon>
        <taxon>Pseudomonadati</taxon>
        <taxon>Pseudomonadota</taxon>
        <taxon>Alphaproteobacteria</taxon>
        <taxon>Hyphomicrobiales</taxon>
        <taxon>Methylobacteriaceae</taxon>
        <taxon>Methylobacterium</taxon>
    </lineage>
</organism>
<reference evidence="2 3" key="1">
    <citation type="journal article" date="2014" name="PLoS ONE">
        <title>Genome Information of Methylobacterium oryzae, a Plant-Probiotic Methylotroph in the Phyllosphere.</title>
        <authorList>
            <person name="Kwak M.J."/>
            <person name="Jeong H."/>
            <person name="Madhaiyan M."/>
            <person name="Lee Y."/>
            <person name="Sa T.M."/>
            <person name="Oh T.K."/>
            <person name="Kim J.F."/>
        </authorList>
    </citation>
    <scope>NUCLEOTIDE SEQUENCE [LARGE SCALE GENOMIC DNA]</scope>
    <source>
        <strain evidence="2 3">CBMB20</strain>
    </source>
</reference>
<keyword evidence="3" id="KW-1185">Reference proteome</keyword>
<dbReference type="AlphaFoldDB" id="A0A089NRJ4"/>
<accession>A0A089NRJ4</accession>
<protein>
    <submittedName>
        <fullName evidence="2">Protein of unassigned function</fullName>
    </submittedName>
</protein>
<evidence type="ECO:0000313" key="2">
    <source>
        <dbReference type="EMBL" id="AIQ90551.1"/>
    </source>
</evidence>
<dbReference type="KEGG" id="mor:MOC_2796"/>
<dbReference type="HOGENOM" id="CLU_2330537_0_0_5"/>
<evidence type="ECO:0000256" key="1">
    <source>
        <dbReference type="SAM" id="MobiDB-lite"/>
    </source>
</evidence>
<name>A0A089NRJ4_9HYPH</name>
<gene>
    <name evidence="2" type="ORF">MOC_2796</name>
</gene>
<feature type="region of interest" description="Disordered" evidence="1">
    <location>
        <begin position="67"/>
        <end position="98"/>
    </location>
</feature>